<evidence type="ECO:0000313" key="1">
    <source>
        <dbReference type="EMBL" id="CAK8687454.1"/>
    </source>
</evidence>
<evidence type="ECO:0000313" key="2">
    <source>
        <dbReference type="Proteomes" id="UP001642483"/>
    </source>
</evidence>
<protein>
    <submittedName>
        <fullName evidence="1">Uncharacterized protein</fullName>
    </submittedName>
</protein>
<dbReference type="Proteomes" id="UP001642483">
    <property type="component" value="Unassembled WGS sequence"/>
</dbReference>
<reference evidence="1 2" key="1">
    <citation type="submission" date="2024-02" db="EMBL/GenBank/DDBJ databases">
        <authorList>
            <person name="Daric V."/>
            <person name="Darras S."/>
        </authorList>
    </citation>
    <scope>NUCLEOTIDE SEQUENCE [LARGE SCALE GENOMIC DNA]</scope>
</reference>
<sequence length="131" mass="15199">MENPNPTTQSTESLEMAELFIVSTYRDRVLVISMRKEIKLAYPSGFQRMRRDMSAQLQHECKINHSPDANGTYATQPNMEFYKTDNSDYDIKPAVVRFPPVCDYECGDQEDFPNRKNNAKRHILNNCTTDL</sequence>
<dbReference type="EMBL" id="CAWYQH010000104">
    <property type="protein sequence ID" value="CAK8687454.1"/>
    <property type="molecule type" value="Genomic_DNA"/>
</dbReference>
<comment type="caution">
    <text evidence="1">The sequence shown here is derived from an EMBL/GenBank/DDBJ whole genome shotgun (WGS) entry which is preliminary data.</text>
</comment>
<name>A0ABP0G9H5_CLALP</name>
<accession>A0ABP0G9H5</accession>
<organism evidence="1 2">
    <name type="scientific">Clavelina lepadiformis</name>
    <name type="common">Light-bulb sea squirt</name>
    <name type="synonym">Ascidia lepadiformis</name>
    <dbReference type="NCBI Taxonomy" id="159417"/>
    <lineage>
        <taxon>Eukaryota</taxon>
        <taxon>Metazoa</taxon>
        <taxon>Chordata</taxon>
        <taxon>Tunicata</taxon>
        <taxon>Ascidiacea</taxon>
        <taxon>Aplousobranchia</taxon>
        <taxon>Clavelinidae</taxon>
        <taxon>Clavelina</taxon>
    </lineage>
</organism>
<keyword evidence="2" id="KW-1185">Reference proteome</keyword>
<gene>
    <name evidence="1" type="ORF">CVLEPA_LOCUS19526</name>
</gene>
<proteinExistence type="predicted"/>